<gene>
    <name evidence="2" type="ORF">A3B31_01670</name>
</gene>
<sequence length="484" mass="53977">MPENKNQSTGRNPAADSIVVKDYDGSFKVLKDGELRQLDELLADSETHAPSTVLKPAASQTTAVAFPKFTDLAPVPTDEHFVQSPSRPTTGDTAEHHFHPDDQAEIQRELEKLNTAFNVAPQKRYSIFRIAKTLAEKHSLRLSHEEFAGFTKTLLSYFRQSRSLTQTREALVRSRGERGYGVLPEQADRLLSVARHLKSRIEESDGTVVEEEASPETTPMRPRGAPTVDKRTPVPQKPFVPVRPAPNATPAFQKEVPLPAPKMPGDLWPESFVEKAHGADMKTPGETKKDMAQNQMPAASMPVVPAGESVSTNEIRPPTVRTETATPLQSPRPLSPLPQVESGRITKMQRPTIVSDRPALITEVKRQPRRPAWDAGKPMGRIDELAAMDLDTWRMLDSDPRIAAGKILGKIQSLEQESFTRKSQGIAAWRGSDVYRQYMMLGERSLETRRDVADIIRELRSKGADTLSIDEFEAISDLNRMLRF</sequence>
<reference evidence="2 3" key="1">
    <citation type="journal article" date="2016" name="Nat. Commun.">
        <title>Thousands of microbial genomes shed light on interconnected biogeochemical processes in an aquifer system.</title>
        <authorList>
            <person name="Anantharaman K."/>
            <person name="Brown C.T."/>
            <person name="Hug L.A."/>
            <person name="Sharon I."/>
            <person name="Castelle C.J."/>
            <person name="Probst A.J."/>
            <person name="Thomas B.C."/>
            <person name="Singh A."/>
            <person name="Wilkins M.J."/>
            <person name="Karaoz U."/>
            <person name="Brodie E.L."/>
            <person name="Williams K.H."/>
            <person name="Hubbard S.S."/>
            <person name="Banfield J.F."/>
        </authorList>
    </citation>
    <scope>NUCLEOTIDE SEQUENCE [LARGE SCALE GENOMIC DNA]</scope>
</reference>
<dbReference type="EMBL" id="MHKN01000012">
    <property type="protein sequence ID" value="OGY92715.1"/>
    <property type="molecule type" value="Genomic_DNA"/>
</dbReference>
<comment type="caution">
    <text evidence="2">The sequence shown here is derived from an EMBL/GenBank/DDBJ whole genome shotgun (WGS) entry which is preliminary data.</text>
</comment>
<feature type="region of interest" description="Disordered" evidence="1">
    <location>
        <begin position="320"/>
        <end position="339"/>
    </location>
</feature>
<evidence type="ECO:0000313" key="3">
    <source>
        <dbReference type="Proteomes" id="UP000177349"/>
    </source>
</evidence>
<protein>
    <submittedName>
        <fullName evidence="2">Uncharacterized protein</fullName>
    </submittedName>
</protein>
<proteinExistence type="predicted"/>
<evidence type="ECO:0000313" key="2">
    <source>
        <dbReference type="EMBL" id="OGY92715.1"/>
    </source>
</evidence>
<dbReference type="AlphaFoldDB" id="A0A1G2BU87"/>
<feature type="compositionally biased region" description="Pro residues" evidence="1">
    <location>
        <begin position="235"/>
        <end position="244"/>
    </location>
</feature>
<organism evidence="2 3">
    <name type="scientific">Candidatus Komeilibacteria bacterium RIFCSPLOWO2_01_FULL_53_11</name>
    <dbReference type="NCBI Taxonomy" id="1798552"/>
    <lineage>
        <taxon>Bacteria</taxon>
        <taxon>Candidatus Komeiliibacteriota</taxon>
    </lineage>
</organism>
<feature type="compositionally biased region" description="Acidic residues" evidence="1">
    <location>
        <begin position="204"/>
        <end position="214"/>
    </location>
</feature>
<dbReference type="Proteomes" id="UP000177349">
    <property type="component" value="Unassembled WGS sequence"/>
</dbReference>
<name>A0A1G2BU87_9BACT</name>
<accession>A0A1G2BU87</accession>
<feature type="region of interest" description="Disordered" evidence="1">
    <location>
        <begin position="202"/>
        <end position="260"/>
    </location>
</feature>
<evidence type="ECO:0000256" key="1">
    <source>
        <dbReference type="SAM" id="MobiDB-lite"/>
    </source>
</evidence>